<proteinExistence type="predicted"/>
<dbReference type="InterPro" id="IPR023374">
    <property type="entry name" value="AttH-like_dom_sf"/>
</dbReference>
<comment type="caution">
    <text evidence="3">The sequence shown here is derived from an EMBL/GenBank/DDBJ whole genome shotgun (WGS) entry which is preliminary data.</text>
</comment>
<feature type="domain" description="Diels-Alderase N-terminal" evidence="2">
    <location>
        <begin position="37"/>
        <end position="142"/>
    </location>
</feature>
<feature type="region of interest" description="Disordered" evidence="1">
    <location>
        <begin position="363"/>
        <end position="390"/>
    </location>
</feature>
<dbReference type="EMBL" id="QGSZ01000081">
    <property type="protein sequence ID" value="RQX08774.1"/>
    <property type="molecule type" value="Genomic_DNA"/>
</dbReference>
<evidence type="ECO:0000313" key="3">
    <source>
        <dbReference type="EMBL" id="RQX08774.1"/>
    </source>
</evidence>
<gene>
    <name evidence="3" type="ORF">DLJ59_01470</name>
</gene>
<accession>A0A3N9X6N9</accession>
<dbReference type="InterPro" id="IPR056402">
    <property type="entry name" value="DA_N"/>
</dbReference>
<dbReference type="Proteomes" id="UP000282312">
    <property type="component" value="Unassembled WGS sequence"/>
</dbReference>
<name>A0A3N9X6N9_9ACTN</name>
<evidence type="ECO:0000256" key="1">
    <source>
        <dbReference type="SAM" id="MobiDB-lite"/>
    </source>
</evidence>
<dbReference type="AlphaFoldDB" id="A0A3N9X6N9"/>
<dbReference type="CDD" id="cd22187">
    <property type="entry name" value="asqI-like"/>
    <property type="match status" value="1"/>
</dbReference>
<protein>
    <submittedName>
        <fullName evidence="3">Hydroxyneurosporene dehydrogenase</fullName>
    </submittedName>
</protein>
<organism evidence="3 4">
    <name type="scientific">Micromonospora inaquosa</name>
    <dbReference type="NCBI Taxonomy" id="2203716"/>
    <lineage>
        <taxon>Bacteria</taxon>
        <taxon>Bacillati</taxon>
        <taxon>Actinomycetota</taxon>
        <taxon>Actinomycetes</taxon>
        <taxon>Micromonosporales</taxon>
        <taxon>Micromonosporaceae</taxon>
        <taxon>Micromonospora</taxon>
    </lineage>
</organism>
<dbReference type="SUPFAM" id="SSF159245">
    <property type="entry name" value="AttH-like"/>
    <property type="match status" value="1"/>
</dbReference>
<keyword evidence="4" id="KW-1185">Reference proteome</keyword>
<sequence>MSDHLKLAALSDDHARFGLERDVVREWEDGARTDNRAGSYEWWYFDAHLDDGAKVVVVFMNKDLGAASSPLSPQLRVNLELPDGTMSNNTIAIPAAEWSAASGRTDVRMGSGNRFQGENLREYRIQASAGRLRVDFTLTSEVPAWRPATGHMVFGPERDLEFNWLPSVPQGSVRGSYTIDGVRHETTGVGYHDHNWGNVGLQKIINDWYWGRGQAGPYTVIASFITGAEKYGFAEIPIFMLARDGQIIGDDPAKMTFERDEVYTDAKTGKPVAGLIRYTYVDDDDTYVVTFDRERDLVRNPLTKDLHWLKRTAARLIRFDGAYLRFAGPLTIEHHKGGRVVEEFAEDAIWELMYFGHARVASASPSLPGRRDARKRPLPMSAQARHRCRN</sequence>
<evidence type="ECO:0000259" key="2">
    <source>
        <dbReference type="Pfam" id="PF24137"/>
    </source>
</evidence>
<reference evidence="3 4" key="1">
    <citation type="submission" date="2018-05" db="EMBL/GenBank/DDBJ databases">
        <title>Micromonospora from Atacama Desert.</title>
        <authorList>
            <person name="Carro L."/>
            <person name="Goodfellow M."/>
            <person name="Klenk H.-P."/>
        </authorList>
    </citation>
    <scope>NUCLEOTIDE SEQUENCE [LARGE SCALE GENOMIC DNA]</scope>
    <source>
        <strain evidence="3 4">LB39</strain>
    </source>
</reference>
<dbReference type="OrthoDB" id="5491608at2"/>
<dbReference type="Gene3D" id="2.40.370.10">
    <property type="entry name" value="AttH-like domain"/>
    <property type="match status" value="1"/>
</dbReference>
<dbReference type="Pfam" id="PF24137">
    <property type="entry name" value="DA_N"/>
    <property type="match status" value="1"/>
</dbReference>
<dbReference type="RefSeq" id="WP_124770718.1">
    <property type="nucleotide sequence ID" value="NZ_QGSZ01000081.1"/>
</dbReference>
<evidence type="ECO:0000313" key="4">
    <source>
        <dbReference type="Proteomes" id="UP000282312"/>
    </source>
</evidence>